<protein>
    <recommendedName>
        <fullName evidence="3">DUF3284 domain-containing protein</fullName>
    </recommendedName>
</protein>
<evidence type="ECO:0000313" key="2">
    <source>
        <dbReference type="Proteomes" id="UP000199300"/>
    </source>
</evidence>
<dbReference type="InterPro" id="IPR021701">
    <property type="entry name" value="DUF3284"/>
</dbReference>
<dbReference type="Proteomes" id="UP000199300">
    <property type="component" value="Unassembled WGS sequence"/>
</dbReference>
<name>A0A1H8PPF2_9BACI</name>
<reference evidence="1 2" key="1">
    <citation type="submission" date="2016-10" db="EMBL/GenBank/DDBJ databases">
        <authorList>
            <person name="de Groot N.N."/>
        </authorList>
    </citation>
    <scope>NUCLEOTIDE SEQUENCE [LARGE SCALE GENOMIC DNA]</scope>
    <source>
        <strain evidence="1 2">CGMCC 1.10434</strain>
    </source>
</reference>
<sequence>MELVKKMNVPVVFFYQTIIKSVLADIHSQTGAELTEACLENFEYVRTFSKQAKAKIRIEELVKDEVYQFRTLSNKSDYVVTYRIKHLTKDSCELHYCEVIQSSGGLLQKVNDAFVGIIWSWLKIKKFKAMLRNIEAMYIKQCVTQ</sequence>
<organism evidence="1 2">
    <name type="scientific">Amphibacillus marinus</name>
    <dbReference type="NCBI Taxonomy" id="872970"/>
    <lineage>
        <taxon>Bacteria</taxon>
        <taxon>Bacillati</taxon>
        <taxon>Bacillota</taxon>
        <taxon>Bacilli</taxon>
        <taxon>Bacillales</taxon>
        <taxon>Bacillaceae</taxon>
        <taxon>Amphibacillus</taxon>
    </lineage>
</organism>
<dbReference type="RefSeq" id="WP_091498035.1">
    <property type="nucleotide sequence ID" value="NZ_FODJ01000007.1"/>
</dbReference>
<evidence type="ECO:0008006" key="3">
    <source>
        <dbReference type="Google" id="ProtNLM"/>
    </source>
</evidence>
<accession>A0A1H8PPF2</accession>
<dbReference type="STRING" id="872970.SAMN04488134_107141"/>
<dbReference type="Pfam" id="PF11687">
    <property type="entry name" value="DUF3284"/>
    <property type="match status" value="1"/>
</dbReference>
<dbReference type="AlphaFoldDB" id="A0A1H8PPF2"/>
<dbReference type="OrthoDB" id="2361512at2"/>
<proteinExistence type="predicted"/>
<dbReference type="EMBL" id="FODJ01000007">
    <property type="protein sequence ID" value="SEO43830.1"/>
    <property type="molecule type" value="Genomic_DNA"/>
</dbReference>
<keyword evidence="2" id="KW-1185">Reference proteome</keyword>
<gene>
    <name evidence="1" type="ORF">SAMN04488134_107141</name>
</gene>
<evidence type="ECO:0000313" key="1">
    <source>
        <dbReference type="EMBL" id="SEO43830.1"/>
    </source>
</evidence>